<dbReference type="EMBL" id="ABCS01000021">
    <property type="protein sequence ID" value="EDM79210.1"/>
    <property type="molecule type" value="Genomic_DNA"/>
</dbReference>
<protein>
    <recommendedName>
        <fullName evidence="4">Right handed beta helix domain-containing protein</fullName>
    </recommendedName>
</protein>
<feature type="compositionally biased region" description="Low complexity" evidence="1">
    <location>
        <begin position="27"/>
        <end position="46"/>
    </location>
</feature>
<dbReference type="STRING" id="391625.PPSIR1_03698"/>
<keyword evidence="3" id="KW-1185">Reference proteome</keyword>
<evidence type="ECO:0008006" key="4">
    <source>
        <dbReference type="Google" id="ProtNLM"/>
    </source>
</evidence>
<reference evidence="2 3" key="1">
    <citation type="submission" date="2007-06" db="EMBL/GenBank/DDBJ databases">
        <authorList>
            <person name="Shimkets L."/>
            <person name="Ferriera S."/>
            <person name="Johnson J."/>
            <person name="Kravitz S."/>
            <person name="Beeson K."/>
            <person name="Sutton G."/>
            <person name="Rogers Y.-H."/>
            <person name="Friedman R."/>
            <person name="Frazier M."/>
            <person name="Venter J.C."/>
        </authorList>
    </citation>
    <scope>NUCLEOTIDE SEQUENCE [LARGE SCALE GENOMIC DNA]</scope>
    <source>
        <strain evidence="2 3">SIR-1</strain>
    </source>
</reference>
<dbReference type="SUPFAM" id="SSF51126">
    <property type="entry name" value="Pectin lyase-like"/>
    <property type="match status" value="1"/>
</dbReference>
<gene>
    <name evidence="2" type="ORF">PPSIR1_03698</name>
</gene>
<feature type="region of interest" description="Disordered" evidence="1">
    <location>
        <begin position="14"/>
        <end position="96"/>
    </location>
</feature>
<dbReference type="InterPro" id="IPR011050">
    <property type="entry name" value="Pectin_lyase_fold/virulence"/>
</dbReference>
<evidence type="ECO:0000313" key="2">
    <source>
        <dbReference type="EMBL" id="EDM79210.1"/>
    </source>
</evidence>
<proteinExistence type="predicted"/>
<sequence>MLLSFALVCACTSDDVADGVGDEATDSDATAGTTDSTGTDSSTDGTGETEDADSTSTDADTETTDTDADMGETEGETGGGDELYEPDDGPSHEGGNVVEVCSEAEILAAIAAATSGDVITVCPGSFDFNQLISVTANGTDSGRIFLRAEAPETVTFNLSHIENFKVSGKFWIFENITFFGDCDNASACEHAFHLVGDADDLIFRHNEVVNFASHVKLNGEVVGGGPAKSFPDRVWFIDNFWHNTKYVENDAPHNILNLDGGKDHVVRGNIFADYSAPTSLPKSASAVYPKASTVGMLIEQNLIVCEKSRPEGETNRGIQLGDGAPASICDGDDDQDGNGDCIENGQNQEALVRNNIIMGCNNGGSSGGIMINSDRESWVAHNTVYDSEPRSAVFYQGHPDYTTPHRYNILENGFNTDYADGVLDEADNFTPAKSELDAAFGSPGTGDFSLADGAAIVEQHAADLAVPHDFCGYPRGEMADLGAIEYSTTYEGTPCSEIVQEMYDRIP</sequence>
<dbReference type="Proteomes" id="UP000005801">
    <property type="component" value="Unassembled WGS sequence"/>
</dbReference>
<dbReference type="Gene3D" id="2.160.20.10">
    <property type="entry name" value="Single-stranded right-handed beta-helix, Pectin lyase-like"/>
    <property type="match status" value="1"/>
</dbReference>
<accession>A6G498</accession>
<dbReference type="InterPro" id="IPR012334">
    <property type="entry name" value="Pectin_lyas_fold"/>
</dbReference>
<comment type="caution">
    <text evidence="2">The sequence shown here is derived from an EMBL/GenBank/DDBJ whole genome shotgun (WGS) entry which is preliminary data.</text>
</comment>
<organism evidence="2 3">
    <name type="scientific">Plesiocystis pacifica SIR-1</name>
    <dbReference type="NCBI Taxonomy" id="391625"/>
    <lineage>
        <taxon>Bacteria</taxon>
        <taxon>Pseudomonadati</taxon>
        <taxon>Myxococcota</taxon>
        <taxon>Polyangia</taxon>
        <taxon>Nannocystales</taxon>
        <taxon>Nannocystaceae</taxon>
        <taxon>Plesiocystis</taxon>
    </lineage>
</organism>
<evidence type="ECO:0000256" key="1">
    <source>
        <dbReference type="SAM" id="MobiDB-lite"/>
    </source>
</evidence>
<evidence type="ECO:0000313" key="3">
    <source>
        <dbReference type="Proteomes" id="UP000005801"/>
    </source>
</evidence>
<dbReference type="eggNOG" id="COG3420">
    <property type="taxonomic scope" value="Bacteria"/>
</dbReference>
<name>A6G498_9BACT</name>
<dbReference type="AlphaFoldDB" id="A6G498"/>
<feature type="compositionally biased region" description="Acidic residues" evidence="1">
    <location>
        <begin position="47"/>
        <end position="75"/>
    </location>
</feature>
<feature type="compositionally biased region" description="Acidic residues" evidence="1">
    <location>
        <begin position="15"/>
        <end position="26"/>
    </location>
</feature>